<dbReference type="SUPFAM" id="SSF50969">
    <property type="entry name" value="YVTN repeat-like/Quinoprotein amine dehydrogenase"/>
    <property type="match status" value="1"/>
</dbReference>
<protein>
    <recommendedName>
        <fullName evidence="3">DUF1513 domain-containing protein</fullName>
    </recommendedName>
</protein>
<accession>A0A4R3I9Y8</accession>
<dbReference type="InterPro" id="IPR011044">
    <property type="entry name" value="Quino_amine_DH_bsu"/>
</dbReference>
<dbReference type="AlphaFoldDB" id="A0A4R3I9Y8"/>
<reference evidence="1 2" key="1">
    <citation type="submission" date="2019-03" db="EMBL/GenBank/DDBJ databases">
        <title>Genomic Encyclopedia of Archaeal and Bacterial Type Strains, Phase II (KMG-II): from individual species to whole genera.</title>
        <authorList>
            <person name="Goeker M."/>
        </authorList>
    </citation>
    <scope>NUCLEOTIDE SEQUENCE [LARGE SCALE GENOMIC DNA]</scope>
    <source>
        <strain evidence="1 2">DSM 15388</strain>
    </source>
</reference>
<dbReference type="Proteomes" id="UP000295793">
    <property type="component" value="Unassembled WGS sequence"/>
</dbReference>
<organism evidence="1 2">
    <name type="scientific">Reinekea marinisedimentorum</name>
    <dbReference type="NCBI Taxonomy" id="230495"/>
    <lineage>
        <taxon>Bacteria</taxon>
        <taxon>Pseudomonadati</taxon>
        <taxon>Pseudomonadota</taxon>
        <taxon>Gammaproteobacteria</taxon>
        <taxon>Oceanospirillales</taxon>
        <taxon>Saccharospirillaceae</taxon>
        <taxon>Reinekea</taxon>
    </lineage>
</organism>
<gene>
    <name evidence="1" type="ORF">BCF53_102123</name>
</gene>
<evidence type="ECO:0000313" key="1">
    <source>
        <dbReference type="EMBL" id="TCS43100.1"/>
    </source>
</evidence>
<evidence type="ECO:0000313" key="2">
    <source>
        <dbReference type="Proteomes" id="UP000295793"/>
    </source>
</evidence>
<sequence>MAINRRTFIQGLAIAGTGFLPLTRAMASESEKGGYIIGACRLTGDSYGVSCINLAGELQWQLPLPARGHEVALHPNLPIGVAVARRPERFIVLFDSNNGELLQTIELEEQLKLNGHSVWLNNELILSGSDRASSEMRLLAFQLDTNSRRLSRTMTHHYDLLGPHQMVLDGENLWLAIGGLHTDGRKVLNKETLQSSLVLVDAQTRQLKLKVDAPVPNLSLRHLSVSNSAEVYIAGQYQLATENAPALLFKLAGDQLIPFSMPDSFWPKVDGYIGSIACTESTVVATSPRGHWLGEFDQQTLELKNQLLSRDICAVTDSGIGPIAGTGTGYIHTPEGRIRSSVRWDNHFTFKAKTNWS</sequence>
<dbReference type="Pfam" id="PF07433">
    <property type="entry name" value="DUF1513"/>
    <property type="match status" value="1"/>
</dbReference>
<dbReference type="RefSeq" id="WP_132699726.1">
    <property type="nucleotide sequence ID" value="NZ_SLZR01000002.1"/>
</dbReference>
<dbReference type="InterPro" id="IPR008311">
    <property type="entry name" value="UCP028101"/>
</dbReference>
<proteinExistence type="predicted"/>
<dbReference type="EMBL" id="SLZR01000002">
    <property type="protein sequence ID" value="TCS43100.1"/>
    <property type="molecule type" value="Genomic_DNA"/>
</dbReference>
<evidence type="ECO:0008006" key="3">
    <source>
        <dbReference type="Google" id="ProtNLM"/>
    </source>
</evidence>
<dbReference type="PROSITE" id="PS51318">
    <property type="entry name" value="TAT"/>
    <property type="match status" value="1"/>
</dbReference>
<keyword evidence="2" id="KW-1185">Reference proteome</keyword>
<name>A0A4R3I9Y8_9GAMM</name>
<dbReference type="OrthoDB" id="5624218at2"/>
<dbReference type="InterPro" id="IPR006311">
    <property type="entry name" value="TAT_signal"/>
</dbReference>
<comment type="caution">
    <text evidence="1">The sequence shown here is derived from an EMBL/GenBank/DDBJ whole genome shotgun (WGS) entry which is preliminary data.</text>
</comment>